<evidence type="ECO:0000313" key="2">
    <source>
        <dbReference type="EMBL" id="SLN39746.1"/>
    </source>
</evidence>
<evidence type="ECO:0000256" key="1">
    <source>
        <dbReference type="SAM" id="Phobius"/>
    </source>
</evidence>
<dbReference type="AlphaFoldDB" id="A0A1X6Z4F5"/>
<protein>
    <submittedName>
        <fullName evidence="2">Uncharacterized protein</fullName>
    </submittedName>
</protein>
<feature type="transmembrane region" description="Helical" evidence="1">
    <location>
        <begin position="41"/>
        <end position="59"/>
    </location>
</feature>
<proteinExistence type="predicted"/>
<gene>
    <name evidence="2" type="ORF">RUM8411_01783</name>
</gene>
<sequence>MFSLLTSPGLRSVAERELVPFAVSLVVAQTYFKWGSFSLELVGFLALWFVLGITADRILKMLNR</sequence>
<keyword evidence="1" id="KW-1133">Transmembrane helix</keyword>
<keyword evidence="1" id="KW-0812">Transmembrane</keyword>
<keyword evidence="1" id="KW-0472">Membrane</keyword>
<evidence type="ECO:0000313" key="3">
    <source>
        <dbReference type="Proteomes" id="UP000193778"/>
    </source>
</evidence>
<organism evidence="2 3">
    <name type="scientific">Ruegeria meonggei</name>
    <dbReference type="NCBI Taxonomy" id="1446476"/>
    <lineage>
        <taxon>Bacteria</taxon>
        <taxon>Pseudomonadati</taxon>
        <taxon>Pseudomonadota</taxon>
        <taxon>Alphaproteobacteria</taxon>
        <taxon>Rhodobacterales</taxon>
        <taxon>Roseobacteraceae</taxon>
        <taxon>Ruegeria</taxon>
    </lineage>
</organism>
<dbReference type="Proteomes" id="UP000193778">
    <property type="component" value="Unassembled WGS sequence"/>
</dbReference>
<reference evidence="3" key="1">
    <citation type="submission" date="2017-03" db="EMBL/GenBank/DDBJ databases">
        <authorList>
            <person name="Rodrigo-Torres L."/>
            <person name="Arahal R.D."/>
            <person name="Lucena T."/>
        </authorList>
    </citation>
    <scope>NUCLEOTIDE SEQUENCE [LARGE SCALE GENOMIC DNA]</scope>
    <source>
        <strain evidence="3">CECT 8411</strain>
    </source>
</reference>
<keyword evidence="3" id="KW-1185">Reference proteome</keyword>
<dbReference type="EMBL" id="FWFP01000004">
    <property type="protein sequence ID" value="SLN39746.1"/>
    <property type="molecule type" value="Genomic_DNA"/>
</dbReference>
<name>A0A1X6Z4F5_9RHOB</name>
<accession>A0A1X6Z4F5</accession>